<reference evidence="1" key="1">
    <citation type="journal article" date="2019" name="bioRxiv">
        <title>The Genome of the Zebra Mussel, Dreissena polymorpha: A Resource for Invasive Species Research.</title>
        <authorList>
            <person name="McCartney M.A."/>
            <person name="Auch B."/>
            <person name="Kono T."/>
            <person name="Mallez S."/>
            <person name="Zhang Y."/>
            <person name="Obille A."/>
            <person name="Becker A."/>
            <person name="Abrahante J.E."/>
            <person name="Garbe J."/>
            <person name="Badalamenti J.P."/>
            <person name="Herman A."/>
            <person name="Mangelson H."/>
            <person name="Liachko I."/>
            <person name="Sullivan S."/>
            <person name="Sone E.D."/>
            <person name="Koren S."/>
            <person name="Silverstein K.A.T."/>
            <person name="Beckman K.B."/>
            <person name="Gohl D.M."/>
        </authorList>
    </citation>
    <scope>NUCLEOTIDE SEQUENCE</scope>
    <source>
        <strain evidence="1">Duluth1</strain>
        <tissue evidence="1">Whole animal</tissue>
    </source>
</reference>
<keyword evidence="2" id="KW-1185">Reference proteome</keyword>
<name>A0A9D4F7W5_DREPO</name>
<gene>
    <name evidence="1" type="ORF">DPMN_147517</name>
</gene>
<sequence length="107" mass="12014">MPKDLEGEEVDQGAYQSLVKPLTKKGNLKLCENNRTISQQSHPAHHTHHTKVRPRNCWLDSELGGSQWNRSSTAELSLRKTCNNNASSSSTSSTIRKLSTCVWHDDL</sequence>
<dbReference type="Proteomes" id="UP000828390">
    <property type="component" value="Unassembled WGS sequence"/>
</dbReference>
<protein>
    <submittedName>
        <fullName evidence="1">Uncharacterized protein</fullName>
    </submittedName>
</protein>
<evidence type="ECO:0000313" key="2">
    <source>
        <dbReference type="Proteomes" id="UP000828390"/>
    </source>
</evidence>
<organism evidence="1 2">
    <name type="scientific">Dreissena polymorpha</name>
    <name type="common">Zebra mussel</name>
    <name type="synonym">Mytilus polymorpha</name>
    <dbReference type="NCBI Taxonomy" id="45954"/>
    <lineage>
        <taxon>Eukaryota</taxon>
        <taxon>Metazoa</taxon>
        <taxon>Spiralia</taxon>
        <taxon>Lophotrochozoa</taxon>
        <taxon>Mollusca</taxon>
        <taxon>Bivalvia</taxon>
        <taxon>Autobranchia</taxon>
        <taxon>Heteroconchia</taxon>
        <taxon>Euheterodonta</taxon>
        <taxon>Imparidentia</taxon>
        <taxon>Neoheterodontei</taxon>
        <taxon>Myida</taxon>
        <taxon>Dreissenoidea</taxon>
        <taxon>Dreissenidae</taxon>
        <taxon>Dreissena</taxon>
    </lineage>
</organism>
<dbReference type="AlphaFoldDB" id="A0A9D4F7W5"/>
<dbReference type="EMBL" id="JAIWYP010000007">
    <property type="protein sequence ID" value="KAH3793989.1"/>
    <property type="molecule type" value="Genomic_DNA"/>
</dbReference>
<accession>A0A9D4F7W5</accession>
<evidence type="ECO:0000313" key="1">
    <source>
        <dbReference type="EMBL" id="KAH3793989.1"/>
    </source>
</evidence>
<proteinExistence type="predicted"/>
<reference evidence="1" key="2">
    <citation type="submission" date="2020-11" db="EMBL/GenBank/DDBJ databases">
        <authorList>
            <person name="McCartney M.A."/>
            <person name="Auch B."/>
            <person name="Kono T."/>
            <person name="Mallez S."/>
            <person name="Becker A."/>
            <person name="Gohl D.M."/>
            <person name="Silverstein K.A.T."/>
            <person name="Koren S."/>
            <person name="Bechman K.B."/>
            <person name="Herman A."/>
            <person name="Abrahante J.E."/>
            <person name="Garbe J."/>
        </authorList>
    </citation>
    <scope>NUCLEOTIDE SEQUENCE</scope>
    <source>
        <strain evidence="1">Duluth1</strain>
        <tissue evidence="1">Whole animal</tissue>
    </source>
</reference>
<comment type="caution">
    <text evidence="1">The sequence shown here is derived from an EMBL/GenBank/DDBJ whole genome shotgun (WGS) entry which is preliminary data.</text>
</comment>